<gene>
    <name evidence="2" type="ORF">B0T25DRAFT_458966</name>
</gene>
<name>A0AAJ0HDN0_9PEZI</name>
<organism evidence="2 3">
    <name type="scientific">Lasiosphaeria hispida</name>
    <dbReference type="NCBI Taxonomy" id="260671"/>
    <lineage>
        <taxon>Eukaryota</taxon>
        <taxon>Fungi</taxon>
        <taxon>Dikarya</taxon>
        <taxon>Ascomycota</taxon>
        <taxon>Pezizomycotina</taxon>
        <taxon>Sordariomycetes</taxon>
        <taxon>Sordariomycetidae</taxon>
        <taxon>Sordariales</taxon>
        <taxon>Lasiosphaeriaceae</taxon>
        <taxon>Lasiosphaeria</taxon>
    </lineage>
</organism>
<keyword evidence="1" id="KW-1133">Transmembrane helix</keyword>
<dbReference type="Proteomes" id="UP001275084">
    <property type="component" value="Unassembled WGS sequence"/>
</dbReference>
<keyword evidence="3" id="KW-1185">Reference proteome</keyword>
<proteinExistence type="predicted"/>
<dbReference type="PANTHER" id="PTHR35896">
    <property type="entry name" value="IG-LIKE DOMAIN-CONTAINING PROTEIN"/>
    <property type="match status" value="1"/>
</dbReference>
<dbReference type="PANTHER" id="PTHR35896:SF3">
    <property type="entry name" value="MAJOR FACILITATOR SUPERFAMILY TRANSPORTER"/>
    <property type="match status" value="1"/>
</dbReference>
<sequence>MPFLQVVNDGDPVEKEWKFLRTKVRRVTKLSPITTHTLVFFLASTFWAAIFIFYSRRQQMQTPPVLPYDLGFRNSIFDGRKIIGCGHSLEEAERRGCEYDILANGYFPKTCVDEYGIDEYKREGTTWYGFADRNWTVRIPSTEEMGRRGVYYTNMRDHIVHCALLWKRQYRAFSENWRFMDSVIASEEHTYHCADYLMELTDNLDHPDWRTVPIAVEVGYAACFDRQERFGT</sequence>
<evidence type="ECO:0000313" key="2">
    <source>
        <dbReference type="EMBL" id="KAK3348903.1"/>
    </source>
</evidence>
<reference evidence="2" key="1">
    <citation type="journal article" date="2023" name="Mol. Phylogenet. Evol.">
        <title>Genome-scale phylogeny and comparative genomics of the fungal order Sordariales.</title>
        <authorList>
            <person name="Hensen N."/>
            <person name="Bonometti L."/>
            <person name="Westerberg I."/>
            <person name="Brannstrom I.O."/>
            <person name="Guillou S."/>
            <person name="Cros-Aarteil S."/>
            <person name="Calhoun S."/>
            <person name="Haridas S."/>
            <person name="Kuo A."/>
            <person name="Mondo S."/>
            <person name="Pangilinan J."/>
            <person name="Riley R."/>
            <person name="LaButti K."/>
            <person name="Andreopoulos B."/>
            <person name="Lipzen A."/>
            <person name="Chen C."/>
            <person name="Yan M."/>
            <person name="Daum C."/>
            <person name="Ng V."/>
            <person name="Clum A."/>
            <person name="Steindorff A."/>
            <person name="Ohm R.A."/>
            <person name="Martin F."/>
            <person name="Silar P."/>
            <person name="Natvig D.O."/>
            <person name="Lalanne C."/>
            <person name="Gautier V."/>
            <person name="Ament-Velasquez S.L."/>
            <person name="Kruys A."/>
            <person name="Hutchinson M.I."/>
            <person name="Powell A.J."/>
            <person name="Barry K."/>
            <person name="Miller A.N."/>
            <person name="Grigoriev I.V."/>
            <person name="Debuchy R."/>
            <person name="Gladieux P."/>
            <person name="Hiltunen Thoren M."/>
            <person name="Johannesson H."/>
        </authorList>
    </citation>
    <scope>NUCLEOTIDE SEQUENCE</scope>
    <source>
        <strain evidence="2">CBS 955.72</strain>
    </source>
</reference>
<feature type="transmembrane region" description="Helical" evidence="1">
    <location>
        <begin position="33"/>
        <end position="54"/>
    </location>
</feature>
<accession>A0AAJ0HDN0</accession>
<dbReference type="AlphaFoldDB" id="A0AAJ0HDN0"/>
<dbReference type="InterPro" id="IPR053008">
    <property type="entry name" value="Phomopsin_biosynth_assoc"/>
</dbReference>
<dbReference type="EMBL" id="JAUIQD010000005">
    <property type="protein sequence ID" value="KAK3348903.1"/>
    <property type="molecule type" value="Genomic_DNA"/>
</dbReference>
<evidence type="ECO:0000256" key="1">
    <source>
        <dbReference type="SAM" id="Phobius"/>
    </source>
</evidence>
<keyword evidence="1" id="KW-0812">Transmembrane</keyword>
<evidence type="ECO:0000313" key="3">
    <source>
        <dbReference type="Proteomes" id="UP001275084"/>
    </source>
</evidence>
<comment type="caution">
    <text evidence="2">The sequence shown here is derived from an EMBL/GenBank/DDBJ whole genome shotgun (WGS) entry which is preliminary data.</text>
</comment>
<keyword evidence="1" id="KW-0472">Membrane</keyword>
<reference evidence="2" key="2">
    <citation type="submission" date="2023-06" db="EMBL/GenBank/DDBJ databases">
        <authorList>
            <consortium name="Lawrence Berkeley National Laboratory"/>
            <person name="Haridas S."/>
            <person name="Hensen N."/>
            <person name="Bonometti L."/>
            <person name="Westerberg I."/>
            <person name="Brannstrom I.O."/>
            <person name="Guillou S."/>
            <person name="Cros-Aarteil S."/>
            <person name="Calhoun S."/>
            <person name="Kuo A."/>
            <person name="Mondo S."/>
            <person name="Pangilinan J."/>
            <person name="Riley R."/>
            <person name="Labutti K."/>
            <person name="Andreopoulos B."/>
            <person name="Lipzen A."/>
            <person name="Chen C."/>
            <person name="Yanf M."/>
            <person name="Daum C."/>
            <person name="Ng V."/>
            <person name="Clum A."/>
            <person name="Steindorff A."/>
            <person name="Ohm R."/>
            <person name="Martin F."/>
            <person name="Silar P."/>
            <person name="Natvig D."/>
            <person name="Lalanne C."/>
            <person name="Gautier V."/>
            <person name="Ament-Velasquez S.L."/>
            <person name="Kruys A."/>
            <person name="Hutchinson M.I."/>
            <person name="Powell A.J."/>
            <person name="Barry K."/>
            <person name="Miller A.N."/>
            <person name="Grigoriev I.V."/>
            <person name="Debuchy R."/>
            <person name="Gladieux P."/>
            <person name="Thoren M.H."/>
            <person name="Johannesson H."/>
        </authorList>
    </citation>
    <scope>NUCLEOTIDE SEQUENCE</scope>
    <source>
        <strain evidence="2">CBS 955.72</strain>
    </source>
</reference>
<protein>
    <submittedName>
        <fullName evidence="2">Uncharacterized protein</fullName>
    </submittedName>
</protein>